<dbReference type="GO" id="GO:0005762">
    <property type="term" value="C:mitochondrial large ribosomal subunit"/>
    <property type="evidence" value="ECO:0007669"/>
    <property type="project" value="TreeGrafter"/>
</dbReference>
<dbReference type="PANTHER" id="PTHR13124:SF12">
    <property type="entry name" value="LARGE RIBOSOMAL SUBUNIT PROTEIN ML46"/>
    <property type="match status" value="1"/>
</dbReference>
<dbReference type="InterPro" id="IPR021757">
    <property type="entry name" value="Ribosomal_mL46_N"/>
</dbReference>
<keyword evidence="5" id="KW-0496">Mitochondrion</keyword>
<keyword evidence="6" id="KW-0687">Ribonucleoprotein</keyword>
<accession>A0A4R8RJ24</accession>
<dbReference type="SUPFAM" id="SSF55811">
    <property type="entry name" value="Nudix"/>
    <property type="match status" value="1"/>
</dbReference>
<keyword evidence="4 10" id="KW-0689">Ribosomal protein</keyword>
<comment type="subcellular location">
    <subcellularLocation>
        <location evidence="1">Mitochondrion</location>
    </subcellularLocation>
</comment>
<evidence type="ECO:0000259" key="9">
    <source>
        <dbReference type="Pfam" id="PF11788"/>
    </source>
</evidence>
<keyword evidence="3" id="KW-0809">Transit peptide</keyword>
<feature type="domain" description="Large ribosomal subunit protein mL46 N-terminal" evidence="9">
    <location>
        <begin position="80"/>
        <end position="215"/>
    </location>
</feature>
<evidence type="ECO:0000313" key="10">
    <source>
        <dbReference type="EMBL" id="TDZ64986.1"/>
    </source>
</evidence>
<dbReference type="GO" id="GO:0003735">
    <property type="term" value="F:structural constituent of ribosome"/>
    <property type="evidence" value="ECO:0007669"/>
    <property type="project" value="InterPro"/>
</dbReference>
<reference evidence="10 11" key="1">
    <citation type="submission" date="2018-12" db="EMBL/GenBank/DDBJ databases">
        <title>Genome sequence and assembly of Colletotrichum trifolii.</title>
        <authorList>
            <person name="Gan P."/>
            <person name="Shirasu K."/>
        </authorList>
    </citation>
    <scope>NUCLEOTIDE SEQUENCE [LARGE SCALE GENOMIC DNA]</scope>
    <source>
        <strain evidence="10 11">543-2</strain>
    </source>
</reference>
<dbReference type="Gene3D" id="3.90.79.10">
    <property type="entry name" value="Nucleoside Triphosphate Pyrophosphohydrolase"/>
    <property type="match status" value="1"/>
</dbReference>
<evidence type="ECO:0000256" key="1">
    <source>
        <dbReference type="ARBA" id="ARBA00004173"/>
    </source>
</evidence>
<feature type="compositionally biased region" description="Pro residues" evidence="8">
    <location>
        <begin position="55"/>
        <end position="64"/>
    </location>
</feature>
<evidence type="ECO:0000256" key="7">
    <source>
        <dbReference type="ARBA" id="ARBA00035190"/>
    </source>
</evidence>
<feature type="compositionally biased region" description="Low complexity" evidence="8">
    <location>
        <begin position="65"/>
        <end position="75"/>
    </location>
</feature>
<dbReference type="InterPro" id="IPR040008">
    <property type="entry name" value="Ribosomal_mL46"/>
</dbReference>
<evidence type="ECO:0000256" key="6">
    <source>
        <dbReference type="ARBA" id="ARBA00023274"/>
    </source>
</evidence>
<keyword evidence="11" id="KW-1185">Reference proteome</keyword>
<dbReference type="Proteomes" id="UP000295703">
    <property type="component" value="Unassembled WGS sequence"/>
</dbReference>
<evidence type="ECO:0000256" key="8">
    <source>
        <dbReference type="SAM" id="MobiDB-lite"/>
    </source>
</evidence>
<dbReference type="InterPro" id="IPR015797">
    <property type="entry name" value="NUDIX_hydrolase-like_dom_sf"/>
</dbReference>
<protein>
    <recommendedName>
        <fullName evidence="7">Large ribosomal subunit protein mL46</fullName>
    </recommendedName>
</protein>
<proteinExistence type="inferred from homology"/>
<evidence type="ECO:0000256" key="4">
    <source>
        <dbReference type="ARBA" id="ARBA00022980"/>
    </source>
</evidence>
<evidence type="ECO:0000256" key="3">
    <source>
        <dbReference type="ARBA" id="ARBA00022946"/>
    </source>
</evidence>
<evidence type="ECO:0000256" key="2">
    <source>
        <dbReference type="ARBA" id="ARBA00009070"/>
    </source>
</evidence>
<dbReference type="FunFam" id="3.90.79.10:FF:000018">
    <property type="entry name" value="39S ribosomal protein L46, mitochondrial"/>
    <property type="match status" value="1"/>
</dbReference>
<dbReference type="CDD" id="cd04661">
    <property type="entry name" value="NUDIX_MRP_L46"/>
    <property type="match status" value="1"/>
</dbReference>
<name>A0A4R8RJ24_COLTR</name>
<comment type="similarity">
    <text evidence="2">Belongs to the mitochondrion-specific ribosomal protein mL46 family.</text>
</comment>
<dbReference type="Pfam" id="PF11788">
    <property type="entry name" value="MRP-L46"/>
    <property type="match status" value="1"/>
</dbReference>
<dbReference type="STRING" id="5466.A0A4R8RJ24"/>
<comment type="caution">
    <text evidence="10">The sequence shown here is derived from an EMBL/GenBank/DDBJ whole genome shotgun (WGS) entry which is preliminary data.</text>
</comment>
<dbReference type="EMBL" id="RYZW01000024">
    <property type="protein sequence ID" value="TDZ64986.1"/>
    <property type="molecule type" value="Genomic_DNA"/>
</dbReference>
<dbReference type="GO" id="GO:0005743">
    <property type="term" value="C:mitochondrial inner membrane"/>
    <property type="evidence" value="ECO:0007669"/>
    <property type="project" value="UniProtKB-ARBA"/>
</dbReference>
<feature type="region of interest" description="Disordered" evidence="8">
    <location>
        <begin position="39"/>
        <end position="75"/>
    </location>
</feature>
<dbReference type="InterPro" id="IPR033650">
    <property type="entry name" value="Ribosomal_mL46_NUDIX"/>
</dbReference>
<evidence type="ECO:0000313" key="11">
    <source>
        <dbReference type="Proteomes" id="UP000295703"/>
    </source>
</evidence>
<dbReference type="PANTHER" id="PTHR13124">
    <property type="entry name" value="39S RIBOSOMAL PROTEIN L46, MITOCHONDRIAL PRECURSOR-RELATED"/>
    <property type="match status" value="1"/>
</dbReference>
<sequence>MAASSRGALAVLGLVRSTPRLCRQCARFQTRAPSRAYSGAAAAATATTTTSATTTPPPPPPPTSTPAEPSPATAAPTNYLLKTGVVVSRAPLLTRPPTDFEQAYFFYQKRLSERLSMPFITSVYFKTDTPALIDWNLKVKERQGTVAKELGVYNGQASRAWDDELAVGDDLSKHDTTVDLLLKDAVMRVSDDAEIIPEEDRAPPEQLVPRVGEADAKADVTRLDRAMDRTLYLVVKKGDGRWEFPAAGMSTSENLHEAAQRILEQSAGVNMNTWLVGRAPVAHHVTQPVVGADGKVERRGEKTFFLKWRIMAGQADISANAHGYKEFKWLTREELKETVAPGYFRSIRNMLAER</sequence>
<gene>
    <name evidence="10" type="ORF">CTRI78_v003761</name>
</gene>
<evidence type="ECO:0000256" key="5">
    <source>
        <dbReference type="ARBA" id="ARBA00023128"/>
    </source>
</evidence>
<organism evidence="10 11">
    <name type="scientific">Colletotrichum trifolii</name>
    <dbReference type="NCBI Taxonomy" id="5466"/>
    <lineage>
        <taxon>Eukaryota</taxon>
        <taxon>Fungi</taxon>
        <taxon>Dikarya</taxon>
        <taxon>Ascomycota</taxon>
        <taxon>Pezizomycotina</taxon>
        <taxon>Sordariomycetes</taxon>
        <taxon>Hypocreomycetidae</taxon>
        <taxon>Glomerellales</taxon>
        <taxon>Glomerellaceae</taxon>
        <taxon>Colletotrichum</taxon>
        <taxon>Colletotrichum orbiculare species complex</taxon>
    </lineage>
</organism>
<feature type="compositionally biased region" description="Low complexity" evidence="8">
    <location>
        <begin position="40"/>
        <end position="54"/>
    </location>
</feature>
<dbReference type="AlphaFoldDB" id="A0A4R8RJ24"/>